<dbReference type="STRING" id="363754.RHSP_01139"/>
<proteinExistence type="predicted"/>
<gene>
    <name evidence="1" type="ORF">RHSP_01139</name>
</gene>
<protein>
    <recommendedName>
        <fullName evidence="3">DUF551 domain-containing protein</fullName>
    </recommendedName>
</protein>
<dbReference type="PATRIC" id="fig|363754.4.peg.1141"/>
<keyword evidence="2" id="KW-1185">Reference proteome</keyword>
<dbReference type="EMBL" id="AQHN01000011">
    <property type="protein sequence ID" value="ENN89110.1"/>
    <property type="molecule type" value="Genomic_DNA"/>
</dbReference>
<evidence type="ECO:0000313" key="1">
    <source>
        <dbReference type="EMBL" id="ENN89110.1"/>
    </source>
</evidence>
<organism evidence="1 2">
    <name type="scientific">Rhizobium freirei PRF 81</name>
    <dbReference type="NCBI Taxonomy" id="363754"/>
    <lineage>
        <taxon>Bacteria</taxon>
        <taxon>Pseudomonadati</taxon>
        <taxon>Pseudomonadota</taxon>
        <taxon>Alphaproteobacteria</taxon>
        <taxon>Hyphomicrobiales</taxon>
        <taxon>Rhizobiaceae</taxon>
        <taxon>Rhizobium/Agrobacterium group</taxon>
        <taxon>Rhizobium</taxon>
    </lineage>
</organism>
<accession>N6V5L8</accession>
<dbReference type="Proteomes" id="UP000012429">
    <property type="component" value="Unassembled WGS sequence"/>
</dbReference>
<dbReference type="OrthoDB" id="7366511at2"/>
<reference evidence="1 2" key="1">
    <citation type="journal article" date="2012" name="BMC Genomics">
        <title>Genomic basis of broad host range and environmental adaptability of Rhizobium tropici CIAT 899 and Rhizobium sp. PRF 81 which are used in inoculants for common bean (Phaseolus vulgaris L.).</title>
        <authorList>
            <person name="Ormeno-Orrillo E."/>
            <person name="Menna P."/>
            <person name="Almeida L.G."/>
            <person name="Ollero F.J."/>
            <person name="Nicolas M.F."/>
            <person name="Pains Rodrigues E."/>
            <person name="Shigueyoshi Nakatani A."/>
            <person name="Silva Batista J.S."/>
            <person name="Oliveira Chueire L.M."/>
            <person name="Souza R.C."/>
            <person name="Ribeiro Vasconcelos A.T."/>
            <person name="Megias M."/>
            <person name="Hungria M."/>
            <person name="Martinez-Romero E."/>
        </authorList>
    </citation>
    <scope>NUCLEOTIDE SEQUENCE [LARGE SCALE GENOMIC DNA]</scope>
    <source>
        <strain evidence="1 2">PRF 81</strain>
    </source>
</reference>
<comment type="caution">
    <text evidence="1">The sequence shown here is derived from an EMBL/GenBank/DDBJ whole genome shotgun (WGS) entry which is preliminary data.</text>
</comment>
<dbReference type="AlphaFoldDB" id="N6V5L8"/>
<name>N6V5L8_9HYPH</name>
<sequence>MTTPHDKALSAFTEYFVRNYPGPDTVIFDPKWHAPKLFNAAVKAIRDAVEIGSAADLIADWLNDGTEDLPDDTSVRIEIGKRAIISDELGNLRAALHAPLPEAGNGDGWLPIETAPKDGTKIDVIEVNRFGAERVTDVWWSASRQYWAVWGDRGFGTSGETSVGVIPTHWRHRPSPPSILKEGAEG</sequence>
<evidence type="ECO:0000313" key="2">
    <source>
        <dbReference type="Proteomes" id="UP000012429"/>
    </source>
</evidence>
<dbReference type="RefSeq" id="WP_004110154.1">
    <property type="nucleotide sequence ID" value="NZ_AQHN01000011.1"/>
</dbReference>
<evidence type="ECO:0008006" key="3">
    <source>
        <dbReference type="Google" id="ProtNLM"/>
    </source>
</evidence>